<dbReference type="PANTHER" id="PTHR35519:SF2">
    <property type="entry name" value="PH DOMAIN PROTEIN"/>
    <property type="match status" value="1"/>
</dbReference>
<sequence length="132" mass="14452">MAPATPQDYDAKLAQLERLADLLDSRWRIPGLGIPIGIDGIASIFPVVGDSATGVVSAYLVYQASRMGVPKNVLMRMAANTGVDWVVGSIPVLGTLFDIGFKANSRNVNLLRRHLEEERDRNPALRPTLRRV</sequence>
<proteinExistence type="predicted"/>
<protein>
    <submittedName>
        <fullName evidence="1">Membrane protein</fullName>
    </submittedName>
</protein>
<dbReference type="OrthoDB" id="513552at2"/>
<dbReference type="Proteomes" id="UP000321523">
    <property type="component" value="Unassembled WGS sequence"/>
</dbReference>
<dbReference type="EMBL" id="BJYZ01000013">
    <property type="protein sequence ID" value="GEO39063.1"/>
    <property type="molecule type" value="Genomic_DNA"/>
</dbReference>
<keyword evidence="2" id="KW-1185">Reference proteome</keyword>
<organism evidence="1 2">
    <name type="scientific">Skermanella aerolata</name>
    <dbReference type="NCBI Taxonomy" id="393310"/>
    <lineage>
        <taxon>Bacteria</taxon>
        <taxon>Pseudomonadati</taxon>
        <taxon>Pseudomonadota</taxon>
        <taxon>Alphaproteobacteria</taxon>
        <taxon>Rhodospirillales</taxon>
        <taxon>Azospirillaceae</taxon>
        <taxon>Skermanella</taxon>
    </lineage>
</organism>
<evidence type="ECO:0000313" key="2">
    <source>
        <dbReference type="Proteomes" id="UP000321523"/>
    </source>
</evidence>
<dbReference type="RefSeq" id="WP_044433564.1">
    <property type="nucleotide sequence ID" value="NZ_BJYZ01000013.1"/>
</dbReference>
<accession>A0A512DRE7</accession>
<dbReference type="AlphaFoldDB" id="A0A512DRE7"/>
<comment type="caution">
    <text evidence="1">The sequence shown here is derived from an EMBL/GenBank/DDBJ whole genome shotgun (WGS) entry which is preliminary data.</text>
</comment>
<dbReference type="InterPro" id="IPR025187">
    <property type="entry name" value="DUF4112"/>
</dbReference>
<reference evidence="1 2" key="1">
    <citation type="submission" date="2019-07" db="EMBL/GenBank/DDBJ databases">
        <title>Whole genome shotgun sequence of Skermanella aerolata NBRC 106429.</title>
        <authorList>
            <person name="Hosoyama A."/>
            <person name="Uohara A."/>
            <person name="Ohji S."/>
            <person name="Ichikawa N."/>
        </authorList>
    </citation>
    <scope>NUCLEOTIDE SEQUENCE [LARGE SCALE GENOMIC DNA]</scope>
    <source>
        <strain evidence="1 2">NBRC 106429</strain>
    </source>
</reference>
<name>A0A512DRE7_9PROT</name>
<dbReference type="Pfam" id="PF13430">
    <property type="entry name" value="DUF4112"/>
    <property type="match status" value="1"/>
</dbReference>
<evidence type="ECO:0000313" key="1">
    <source>
        <dbReference type="EMBL" id="GEO39063.1"/>
    </source>
</evidence>
<dbReference type="PANTHER" id="PTHR35519">
    <property type="entry name" value="MEMBRANE PROTEINS"/>
    <property type="match status" value="1"/>
</dbReference>
<gene>
    <name evidence="1" type="ORF">SAE02_32110</name>
</gene>